<feature type="transmembrane region" description="Helical" evidence="2">
    <location>
        <begin position="40"/>
        <end position="59"/>
    </location>
</feature>
<dbReference type="OrthoDB" id="4113403at2759"/>
<accession>A0A072P890</accession>
<reference evidence="3 4" key="1">
    <citation type="submission" date="2013-03" db="EMBL/GenBank/DDBJ databases">
        <title>The Genome Sequence of Exophiala aquamarina CBS 119918.</title>
        <authorList>
            <consortium name="The Broad Institute Genomics Platform"/>
            <person name="Cuomo C."/>
            <person name="de Hoog S."/>
            <person name="Gorbushina A."/>
            <person name="Walker B."/>
            <person name="Young S.K."/>
            <person name="Zeng Q."/>
            <person name="Gargeya S."/>
            <person name="Fitzgerald M."/>
            <person name="Haas B."/>
            <person name="Abouelleil A."/>
            <person name="Allen A.W."/>
            <person name="Alvarado L."/>
            <person name="Arachchi H.M."/>
            <person name="Berlin A.M."/>
            <person name="Chapman S.B."/>
            <person name="Gainer-Dewar J."/>
            <person name="Goldberg J."/>
            <person name="Griggs A."/>
            <person name="Gujja S."/>
            <person name="Hansen M."/>
            <person name="Howarth C."/>
            <person name="Imamovic A."/>
            <person name="Ireland A."/>
            <person name="Larimer J."/>
            <person name="McCowan C."/>
            <person name="Murphy C."/>
            <person name="Pearson M."/>
            <person name="Poon T.W."/>
            <person name="Priest M."/>
            <person name="Roberts A."/>
            <person name="Saif S."/>
            <person name="Shea T."/>
            <person name="Sisk P."/>
            <person name="Sykes S."/>
            <person name="Wortman J."/>
            <person name="Nusbaum C."/>
            <person name="Birren B."/>
        </authorList>
    </citation>
    <scope>NUCLEOTIDE SEQUENCE [LARGE SCALE GENOMIC DNA]</scope>
    <source>
        <strain evidence="3 4">CBS 119918</strain>
    </source>
</reference>
<keyword evidence="4" id="KW-1185">Reference proteome</keyword>
<proteinExistence type="predicted"/>
<feature type="region of interest" description="Disordered" evidence="1">
    <location>
        <begin position="188"/>
        <end position="207"/>
    </location>
</feature>
<keyword evidence="2" id="KW-0812">Transmembrane</keyword>
<evidence type="ECO:0000256" key="2">
    <source>
        <dbReference type="SAM" id="Phobius"/>
    </source>
</evidence>
<dbReference type="EMBL" id="AMGV01000006">
    <property type="protein sequence ID" value="KEF56284.1"/>
    <property type="molecule type" value="Genomic_DNA"/>
</dbReference>
<keyword evidence="2" id="KW-0472">Membrane</keyword>
<sequence length="207" mass="22386">MVSKVGFIVSPNGEDALRFAGILNAILGMSLSFIGLRAVYIVLGTTIGVSLLFNFVMILAQGHETRIKLKNNQPVRPSLFALGTEFFGTGALLVMYVISLVDTVEFDGSWWNGGMILIHAYSGLTGLIACILHGCLATKRTAQYLNYCRSLSQCCPHCKRAFDAKLQILARDPSPLALSPCEAHSPRGSFAANTTGEGENDNLIMKE</sequence>
<dbReference type="GeneID" id="25282778"/>
<keyword evidence="2" id="KW-1133">Transmembrane helix</keyword>
<feature type="transmembrane region" description="Helical" evidence="2">
    <location>
        <begin position="79"/>
        <end position="98"/>
    </location>
</feature>
<name>A0A072P890_9EURO</name>
<protein>
    <submittedName>
        <fullName evidence="3">Uncharacterized protein</fullName>
    </submittedName>
</protein>
<dbReference type="RefSeq" id="XP_013258874.1">
    <property type="nucleotide sequence ID" value="XM_013403420.1"/>
</dbReference>
<dbReference type="AlphaFoldDB" id="A0A072P890"/>
<dbReference type="HOGENOM" id="CLU_076920_0_0_1"/>
<evidence type="ECO:0000313" key="4">
    <source>
        <dbReference type="Proteomes" id="UP000027920"/>
    </source>
</evidence>
<comment type="caution">
    <text evidence="3">The sequence shown here is derived from an EMBL/GenBank/DDBJ whole genome shotgun (WGS) entry which is preliminary data.</text>
</comment>
<dbReference type="Proteomes" id="UP000027920">
    <property type="component" value="Unassembled WGS sequence"/>
</dbReference>
<dbReference type="VEuPathDB" id="FungiDB:A1O9_07865"/>
<gene>
    <name evidence="3" type="ORF">A1O9_07865</name>
</gene>
<organism evidence="3 4">
    <name type="scientific">Exophiala aquamarina CBS 119918</name>
    <dbReference type="NCBI Taxonomy" id="1182545"/>
    <lineage>
        <taxon>Eukaryota</taxon>
        <taxon>Fungi</taxon>
        <taxon>Dikarya</taxon>
        <taxon>Ascomycota</taxon>
        <taxon>Pezizomycotina</taxon>
        <taxon>Eurotiomycetes</taxon>
        <taxon>Chaetothyriomycetidae</taxon>
        <taxon>Chaetothyriales</taxon>
        <taxon>Herpotrichiellaceae</taxon>
        <taxon>Exophiala</taxon>
    </lineage>
</organism>
<evidence type="ECO:0000256" key="1">
    <source>
        <dbReference type="SAM" id="MobiDB-lite"/>
    </source>
</evidence>
<feature type="transmembrane region" description="Helical" evidence="2">
    <location>
        <begin position="110"/>
        <end position="132"/>
    </location>
</feature>
<evidence type="ECO:0000313" key="3">
    <source>
        <dbReference type="EMBL" id="KEF56284.1"/>
    </source>
</evidence>